<dbReference type="EMBL" id="JBHUDX010000072">
    <property type="protein sequence ID" value="MFD1661291.1"/>
    <property type="molecule type" value="Genomic_DNA"/>
</dbReference>
<feature type="domain" description="CBS" evidence="2">
    <location>
        <begin position="94"/>
        <end position="145"/>
    </location>
</feature>
<keyword evidence="4" id="KW-1185">Reference proteome</keyword>
<protein>
    <submittedName>
        <fullName evidence="3">CBS domain-containing protein</fullName>
    </submittedName>
</protein>
<gene>
    <name evidence="3" type="ORF">ACFSL4_24555</name>
</gene>
<dbReference type="Gene3D" id="3.10.580.10">
    <property type="entry name" value="CBS-domain"/>
    <property type="match status" value="1"/>
</dbReference>
<comment type="caution">
    <text evidence="3">The sequence shown here is derived from an EMBL/GenBank/DDBJ whole genome shotgun (WGS) entry which is preliminary data.</text>
</comment>
<organism evidence="3 4">
    <name type="scientific">Streptomyces caeni</name>
    <dbReference type="NCBI Taxonomy" id="2307231"/>
    <lineage>
        <taxon>Bacteria</taxon>
        <taxon>Bacillati</taxon>
        <taxon>Actinomycetota</taxon>
        <taxon>Actinomycetes</taxon>
        <taxon>Kitasatosporales</taxon>
        <taxon>Streptomycetaceae</taxon>
        <taxon>Streptomyces</taxon>
    </lineage>
</organism>
<dbReference type="Proteomes" id="UP001597261">
    <property type="component" value="Unassembled WGS sequence"/>
</dbReference>
<accession>A0ABW4IWG2</accession>
<name>A0ABW4IWG2_9ACTN</name>
<evidence type="ECO:0000313" key="4">
    <source>
        <dbReference type="Proteomes" id="UP001597261"/>
    </source>
</evidence>
<dbReference type="RefSeq" id="WP_381086911.1">
    <property type="nucleotide sequence ID" value="NZ_JBHUDX010000072.1"/>
</dbReference>
<keyword evidence="1" id="KW-0129">CBS domain</keyword>
<sequence length="145" mass="15471">MRAREPAVERATVCVDTDAVATARLMAEEKVPALVVDEEGAPTAVLPASQRIRILVPAYVIDDPTPAAVVDERHADRLFWVLKGRTVRDCLSGSVPAPPVAESDATVPEVAALMARARSLLVAVVDEDRAGKRLLGVITAVRLLD</sequence>
<evidence type="ECO:0000313" key="3">
    <source>
        <dbReference type="EMBL" id="MFD1661291.1"/>
    </source>
</evidence>
<dbReference type="PROSITE" id="PS51371">
    <property type="entry name" value="CBS"/>
    <property type="match status" value="1"/>
</dbReference>
<evidence type="ECO:0000259" key="2">
    <source>
        <dbReference type="PROSITE" id="PS51371"/>
    </source>
</evidence>
<proteinExistence type="predicted"/>
<dbReference type="SUPFAM" id="SSF54631">
    <property type="entry name" value="CBS-domain pair"/>
    <property type="match status" value="1"/>
</dbReference>
<reference evidence="4" key="1">
    <citation type="journal article" date="2019" name="Int. J. Syst. Evol. Microbiol.">
        <title>The Global Catalogue of Microorganisms (GCM) 10K type strain sequencing project: providing services to taxonomists for standard genome sequencing and annotation.</title>
        <authorList>
            <consortium name="The Broad Institute Genomics Platform"/>
            <consortium name="The Broad Institute Genome Sequencing Center for Infectious Disease"/>
            <person name="Wu L."/>
            <person name="Ma J."/>
        </authorList>
    </citation>
    <scope>NUCLEOTIDE SEQUENCE [LARGE SCALE GENOMIC DNA]</scope>
    <source>
        <strain evidence="4">CGMCC 1.12470</strain>
    </source>
</reference>
<evidence type="ECO:0000256" key="1">
    <source>
        <dbReference type="PROSITE-ProRule" id="PRU00703"/>
    </source>
</evidence>
<dbReference type="InterPro" id="IPR000644">
    <property type="entry name" value="CBS_dom"/>
</dbReference>
<dbReference type="InterPro" id="IPR046342">
    <property type="entry name" value="CBS_dom_sf"/>
</dbReference>
<dbReference type="Pfam" id="PF00571">
    <property type="entry name" value="CBS"/>
    <property type="match status" value="1"/>
</dbReference>